<protein>
    <recommendedName>
        <fullName evidence="4">HEAT repeat domain-containing protein</fullName>
    </recommendedName>
</protein>
<dbReference type="InterPro" id="IPR004155">
    <property type="entry name" value="PBS_lyase_HEAT"/>
</dbReference>
<dbReference type="SUPFAM" id="SSF48371">
    <property type="entry name" value="ARM repeat"/>
    <property type="match status" value="1"/>
</dbReference>
<name>A0A367ZTP1_9BACT</name>
<evidence type="ECO:0008006" key="4">
    <source>
        <dbReference type="Google" id="ProtNLM"/>
    </source>
</evidence>
<dbReference type="Proteomes" id="UP000252355">
    <property type="component" value="Unassembled WGS sequence"/>
</dbReference>
<dbReference type="Gene3D" id="1.25.10.10">
    <property type="entry name" value="Leucine-rich Repeat Variant"/>
    <property type="match status" value="2"/>
</dbReference>
<dbReference type="SMART" id="SM00567">
    <property type="entry name" value="EZ_HEAT"/>
    <property type="match status" value="3"/>
</dbReference>
<evidence type="ECO:0000256" key="1">
    <source>
        <dbReference type="SAM" id="MobiDB-lite"/>
    </source>
</evidence>
<accession>A0A367ZTP1</accession>
<organism evidence="2 3">
    <name type="scientific">Candidatus Ozemobacter sibiricus</name>
    <dbReference type="NCBI Taxonomy" id="2268124"/>
    <lineage>
        <taxon>Bacteria</taxon>
        <taxon>Candidatus Ozemobacteria</taxon>
        <taxon>Candidatus Ozemobacterales</taxon>
        <taxon>Candidatus Ozemobacteraceae</taxon>
        <taxon>Candidatus Ozemobacter</taxon>
    </lineage>
</organism>
<reference evidence="2 3" key="1">
    <citation type="submission" date="2018-05" db="EMBL/GenBank/DDBJ databases">
        <title>A metagenomic window into the 2 km-deep terrestrial subsurface aquifer revealed taxonomically and functionally diverse microbial community comprising novel uncultured bacterial lineages.</title>
        <authorList>
            <person name="Kadnikov V.V."/>
            <person name="Mardanov A.V."/>
            <person name="Beletsky A.V."/>
            <person name="Banks D."/>
            <person name="Pimenov N.V."/>
            <person name="Frank Y.A."/>
            <person name="Karnachuk O.V."/>
            <person name="Ravin N.V."/>
        </authorList>
    </citation>
    <scope>NUCLEOTIDE SEQUENCE [LARGE SCALE GENOMIC DNA]</scope>
    <source>
        <strain evidence="2">BY5</strain>
    </source>
</reference>
<feature type="region of interest" description="Disordered" evidence="1">
    <location>
        <begin position="611"/>
        <end position="651"/>
    </location>
</feature>
<dbReference type="AlphaFoldDB" id="A0A367ZTP1"/>
<sequence>MSDTSPEQGLIAQLASDKRSVVIGAVVQLAKISTDPEVIYRLRKLAESNDRELSFFAAQAIAKIQARLGQKPEESSGGAAPSPGPGAFLDRTTLLAPLKVEIPRLLALIRERRAQIPDEVKPAVAVFLSKNGGEEDVPWLVEQLKATDSNLVLPFLEALEALSPTALQPLLPDLLASTHPLVRGRAITALRRIDPEEAEAHLAELLASRRQEDRLAGLSIAFLFPFPKVRELLFAILQEETDPEVLKGCGTLLASNPEVDSALRLLDLIDTTADKKQAATLTTLFKVLCQALAATGLVPAAEATPEAMLARWRQERLKKFLADLEVQITLTAGPRRDALATWLSRNMDLPEVRATVERLALNPATEELARQLQQAYAKEKQLAALAGSPGQYGDEDKRQFLRALDEEGFKLWADWVREEARSGSPMVRVAALHALARLDSTNESLPIAEAAMRESDPSLQAAASRVIEKADARKLLPFLPAMLASSDTRLRARGIKIARQHDEAAALQALAGMLASPDPATRANAVGSLFLFPVEKVSSLLLTTLEKEDHSAIARQILVVLLSNPSVELLDQLDRVHARSNPSVSMTIAQARMDLFDLILQLGLDDEAAGATRAKRGAPRAEKTAAGQAPPSSPPAGSLSQTGTPAPAVTGAEPVAPEATAAPKPYAVAQVRAAMRSRQTAKREEALNKDKAAGGEWRTYALVLALITVLAFLPSMFLRLLTPSETGSLPARPEPFDPRKADAELIHRSEIPDGVRMNRMGRIIARVKEVRPDGLVAIEHEAQTYLLEGIASLPFLVGNDEVEVELLPYQKLKDGSIVAECHSFKPRS</sequence>
<evidence type="ECO:0000313" key="2">
    <source>
        <dbReference type="EMBL" id="RCK81508.1"/>
    </source>
</evidence>
<dbReference type="Pfam" id="PF13646">
    <property type="entry name" value="HEAT_2"/>
    <property type="match status" value="1"/>
</dbReference>
<dbReference type="EMBL" id="QOQW01000001">
    <property type="protein sequence ID" value="RCK81508.1"/>
    <property type="molecule type" value="Genomic_DNA"/>
</dbReference>
<comment type="caution">
    <text evidence="2">The sequence shown here is derived from an EMBL/GenBank/DDBJ whole genome shotgun (WGS) entry which is preliminary data.</text>
</comment>
<feature type="compositionally biased region" description="Low complexity" evidence="1">
    <location>
        <begin position="625"/>
        <end position="641"/>
    </location>
</feature>
<dbReference type="InterPro" id="IPR011989">
    <property type="entry name" value="ARM-like"/>
</dbReference>
<dbReference type="InterPro" id="IPR016024">
    <property type="entry name" value="ARM-type_fold"/>
</dbReference>
<proteinExistence type="predicted"/>
<evidence type="ECO:0000313" key="3">
    <source>
        <dbReference type="Proteomes" id="UP000252355"/>
    </source>
</evidence>
<gene>
    <name evidence="2" type="ORF">OZSIB_0642</name>
</gene>